<protein>
    <submittedName>
        <fullName evidence="1">Uncharacterized protein</fullName>
    </submittedName>
</protein>
<accession>A0A2G5BBH0</accession>
<dbReference type="EMBL" id="KZ303500">
    <property type="protein sequence ID" value="PIA16350.1"/>
    <property type="molecule type" value="Genomic_DNA"/>
</dbReference>
<dbReference type="AlphaFoldDB" id="A0A2G5BBH0"/>
<keyword evidence="2" id="KW-1185">Reference proteome</keyword>
<proteinExistence type="predicted"/>
<dbReference type="OrthoDB" id="10382088at2759"/>
<dbReference type="Proteomes" id="UP000242474">
    <property type="component" value="Unassembled WGS sequence"/>
</dbReference>
<reference evidence="1 2" key="1">
    <citation type="journal article" date="2015" name="Genome Biol. Evol.">
        <title>Phylogenomic analyses indicate that early fungi evolved digesting cell walls of algal ancestors of land plants.</title>
        <authorList>
            <person name="Chang Y."/>
            <person name="Wang S."/>
            <person name="Sekimoto S."/>
            <person name="Aerts A.L."/>
            <person name="Choi C."/>
            <person name="Clum A."/>
            <person name="LaButti K.M."/>
            <person name="Lindquist E.A."/>
            <person name="Yee Ngan C."/>
            <person name="Ohm R.A."/>
            <person name="Salamov A.A."/>
            <person name="Grigoriev I.V."/>
            <person name="Spatafora J.W."/>
            <person name="Berbee M.L."/>
        </authorList>
    </citation>
    <scope>NUCLEOTIDE SEQUENCE [LARGE SCALE GENOMIC DNA]</scope>
    <source>
        <strain evidence="1 2">NRRL 1564</strain>
    </source>
</reference>
<evidence type="ECO:0000313" key="1">
    <source>
        <dbReference type="EMBL" id="PIA16350.1"/>
    </source>
</evidence>
<evidence type="ECO:0000313" key="2">
    <source>
        <dbReference type="Proteomes" id="UP000242474"/>
    </source>
</evidence>
<sequence>MFIVNICRQKMQDLKQRKGRKRARIAAAAKRVVHFVLCSTDVSAETVERSFDGTQAASSAKPLVDEKPEASVVATNVADVQPRICLDVTMDGVENYNAPNPGMLAAAEEIRSVIDINTYEDRFDAAPICATPRLSLFATASDSDHGKVTNLKDLSECLDAIWDAYNSTDNVCSGESSVCVAVDMSSNMAMLERETRSMIDINICEDRFDAVPICTTPRLSLFATASDFDHGEVANLKDLSECLDAICDAYNSTDNVCSGESSVCVAVDTSSNMAMAESDDFTESMKDIMDIFAGNAYFDDAPIEVMSYQSLNAIASNFNNKNSGDYHDSDNSDVNIENVCSDLSSTYVMSDGASDIIKVDDSNSEKQLVLALAKAMDEQFFDRSLMENFSPLESSTQYGANKAMSFVAVELPMSAGSIEDAGWTHDLSSWVFSAASTVAHAFNANAN</sequence>
<gene>
    <name evidence="1" type="ORF">COEREDRAFT_87058</name>
</gene>
<organism evidence="1 2">
    <name type="scientific">Coemansia reversa (strain ATCC 12441 / NRRL 1564)</name>
    <dbReference type="NCBI Taxonomy" id="763665"/>
    <lineage>
        <taxon>Eukaryota</taxon>
        <taxon>Fungi</taxon>
        <taxon>Fungi incertae sedis</taxon>
        <taxon>Zoopagomycota</taxon>
        <taxon>Kickxellomycotina</taxon>
        <taxon>Kickxellomycetes</taxon>
        <taxon>Kickxellales</taxon>
        <taxon>Kickxellaceae</taxon>
        <taxon>Coemansia</taxon>
    </lineage>
</organism>
<name>A0A2G5BBH0_COERN</name>